<keyword evidence="5" id="KW-1185">Reference proteome</keyword>
<evidence type="ECO:0000313" key="4">
    <source>
        <dbReference type="EMBL" id="OCA80884.1"/>
    </source>
</evidence>
<dbReference type="InterPro" id="IPR000182">
    <property type="entry name" value="GNAT_dom"/>
</dbReference>
<dbReference type="GO" id="GO:0016747">
    <property type="term" value="F:acyltransferase activity, transferring groups other than amino-acyl groups"/>
    <property type="evidence" value="ECO:0007669"/>
    <property type="project" value="InterPro"/>
</dbReference>
<dbReference type="Proteomes" id="UP000092578">
    <property type="component" value="Unassembled WGS sequence"/>
</dbReference>
<comment type="caution">
    <text evidence="4">The sequence shown here is derived from an EMBL/GenBank/DDBJ whole genome shotgun (WGS) entry which is preliminary data.</text>
</comment>
<dbReference type="PANTHER" id="PTHR43800">
    <property type="entry name" value="PEPTIDYL-LYSINE N-ACETYLTRANSFERASE YJAB"/>
    <property type="match status" value="1"/>
</dbReference>
<dbReference type="CDD" id="cd04301">
    <property type="entry name" value="NAT_SF"/>
    <property type="match status" value="1"/>
</dbReference>
<sequence length="161" mass="18318">MQKEHGKLFIQELDIKALETAQKVWSIQIPAYKAEAELIQYWNLPPLKETAASLQQCGETFYGGFIQDELAGVISFKMTKEELDIHRLMVHPQFFRKGIARALVRHIEQLAGGDKKIIVSTGTNNRPAVQFYKQCGFKEVKKIITAEGLSLTFFAKEKGQF</sequence>
<keyword evidence="1" id="KW-0808">Transferase</keyword>
<dbReference type="PANTHER" id="PTHR43800:SF1">
    <property type="entry name" value="PEPTIDYL-LYSINE N-ACETYLTRANSFERASE YJAB"/>
    <property type="match status" value="1"/>
</dbReference>
<reference evidence="5" key="1">
    <citation type="submission" date="2016-05" db="EMBL/GenBank/DDBJ databases">
        <authorList>
            <person name="Liu B."/>
            <person name="Wang J."/>
            <person name="Zhu Y."/>
            <person name="Liu G."/>
            <person name="Chen Q."/>
            <person name="Chen Z."/>
            <person name="Lan J."/>
            <person name="Che J."/>
            <person name="Ge C."/>
            <person name="Shi H."/>
            <person name="Pan Z."/>
            <person name="Liu X."/>
        </authorList>
    </citation>
    <scope>NUCLEOTIDE SEQUENCE [LARGE SCALE GENOMIC DNA]</scope>
    <source>
        <strain evidence="5">FJAT-27215</strain>
    </source>
</reference>
<organism evidence="4 5">
    <name type="scientific">Pseudobacillus wudalianchiensis</name>
    <dbReference type="NCBI Taxonomy" id="1743143"/>
    <lineage>
        <taxon>Bacteria</taxon>
        <taxon>Bacillati</taxon>
        <taxon>Bacillota</taxon>
        <taxon>Bacilli</taxon>
        <taxon>Bacillales</taxon>
        <taxon>Bacillaceae</taxon>
        <taxon>Pseudobacillus</taxon>
    </lineage>
</organism>
<dbReference type="EMBL" id="MAYT01000032">
    <property type="protein sequence ID" value="OCA80884.1"/>
    <property type="molecule type" value="Genomic_DNA"/>
</dbReference>
<proteinExistence type="predicted"/>
<evidence type="ECO:0000256" key="1">
    <source>
        <dbReference type="ARBA" id="ARBA00022679"/>
    </source>
</evidence>
<dbReference type="SUPFAM" id="SSF55729">
    <property type="entry name" value="Acyl-CoA N-acyltransferases (Nat)"/>
    <property type="match status" value="1"/>
</dbReference>
<dbReference type="Gene3D" id="3.40.630.30">
    <property type="match status" value="1"/>
</dbReference>
<evidence type="ECO:0000256" key="2">
    <source>
        <dbReference type="ARBA" id="ARBA00023315"/>
    </source>
</evidence>
<dbReference type="InterPro" id="IPR016181">
    <property type="entry name" value="Acyl_CoA_acyltransferase"/>
</dbReference>
<protein>
    <recommendedName>
        <fullName evidence="3">N-acetyltransferase domain-containing protein</fullName>
    </recommendedName>
</protein>
<dbReference type="PROSITE" id="PS51186">
    <property type="entry name" value="GNAT"/>
    <property type="match status" value="1"/>
</dbReference>
<dbReference type="AlphaFoldDB" id="A0A1B9AAK9"/>
<dbReference type="Pfam" id="PF00583">
    <property type="entry name" value="Acetyltransf_1"/>
    <property type="match status" value="1"/>
</dbReference>
<dbReference type="RefSeq" id="WP_065412329.1">
    <property type="nucleotide sequence ID" value="NZ_MAYT01000032.1"/>
</dbReference>
<feature type="domain" description="N-acetyltransferase" evidence="3">
    <location>
        <begin position="8"/>
        <end position="156"/>
    </location>
</feature>
<accession>A0A1B9AAK9</accession>
<name>A0A1B9AAK9_9BACI</name>
<keyword evidence="2" id="KW-0012">Acyltransferase</keyword>
<evidence type="ECO:0000313" key="5">
    <source>
        <dbReference type="Proteomes" id="UP000092578"/>
    </source>
</evidence>
<evidence type="ECO:0000259" key="3">
    <source>
        <dbReference type="PROSITE" id="PS51186"/>
    </source>
</evidence>
<gene>
    <name evidence="4" type="ORF">A8F95_17415</name>
</gene>